<dbReference type="Proteomes" id="UP000483379">
    <property type="component" value="Unassembled WGS sequence"/>
</dbReference>
<protein>
    <recommendedName>
        <fullName evidence="2">UPF0250 protein G3446_11775</fullName>
    </recommendedName>
</protein>
<name>A0A6M0JZR2_9GAMM</name>
<proteinExistence type="inferred from homology"/>
<evidence type="ECO:0000313" key="3">
    <source>
        <dbReference type="EMBL" id="NEV62561.1"/>
    </source>
</evidence>
<dbReference type="GO" id="GO:0005829">
    <property type="term" value="C:cytosol"/>
    <property type="evidence" value="ECO:0007669"/>
    <property type="project" value="TreeGrafter"/>
</dbReference>
<comment type="caution">
    <text evidence="3">The sequence shown here is derived from an EMBL/GenBank/DDBJ whole genome shotgun (WGS) entry which is preliminary data.</text>
</comment>
<dbReference type="PANTHER" id="PTHR38036:SF1">
    <property type="entry name" value="UPF0250 PROTEIN YBED"/>
    <property type="match status" value="1"/>
</dbReference>
<dbReference type="HAMAP" id="MF_00659">
    <property type="entry name" value="UPF0250"/>
    <property type="match status" value="1"/>
</dbReference>
<organism evidence="3 4">
    <name type="scientific">Thiorhodococcus minor</name>
    <dbReference type="NCBI Taxonomy" id="57489"/>
    <lineage>
        <taxon>Bacteria</taxon>
        <taxon>Pseudomonadati</taxon>
        <taxon>Pseudomonadota</taxon>
        <taxon>Gammaproteobacteria</taxon>
        <taxon>Chromatiales</taxon>
        <taxon>Chromatiaceae</taxon>
        <taxon>Thiorhodococcus</taxon>
    </lineage>
</organism>
<dbReference type="RefSeq" id="WP_164453026.1">
    <property type="nucleotide sequence ID" value="NZ_JAAIJQ010000030.1"/>
</dbReference>
<accession>A0A6M0JZR2</accession>
<comment type="similarity">
    <text evidence="1 2">Belongs to the UPF0250 family.</text>
</comment>
<dbReference type="PANTHER" id="PTHR38036">
    <property type="entry name" value="UPF0250 PROTEIN YBED"/>
    <property type="match status" value="1"/>
</dbReference>
<dbReference type="Pfam" id="PF04359">
    <property type="entry name" value="DUF493"/>
    <property type="match status" value="1"/>
</dbReference>
<dbReference type="SUPFAM" id="SSF117991">
    <property type="entry name" value="YbeD/HP0495-like"/>
    <property type="match status" value="1"/>
</dbReference>
<sequence length="89" mass="9765">MSDTQETLLEFPCRFPIKAMGRAEDGLETLVVEIVERHAPGVHAGAVSVRPSRGGKWISVTVVIEAQSKPQLDAIYRDLSAHKLIAWAL</sequence>
<dbReference type="InterPro" id="IPR027471">
    <property type="entry name" value="YbeD-like_sf"/>
</dbReference>
<dbReference type="InterPro" id="IPR007454">
    <property type="entry name" value="UPF0250_YbeD-like"/>
</dbReference>
<dbReference type="AlphaFoldDB" id="A0A6M0JZR2"/>
<evidence type="ECO:0000256" key="2">
    <source>
        <dbReference type="HAMAP-Rule" id="MF_00659"/>
    </source>
</evidence>
<dbReference type="EMBL" id="JAAIJQ010000030">
    <property type="protein sequence ID" value="NEV62561.1"/>
    <property type="molecule type" value="Genomic_DNA"/>
</dbReference>
<evidence type="ECO:0000256" key="1">
    <source>
        <dbReference type="ARBA" id="ARBA00008460"/>
    </source>
</evidence>
<gene>
    <name evidence="3" type="ORF">G3446_11775</name>
</gene>
<dbReference type="Gene3D" id="3.30.70.260">
    <property type="match status" value="1"/>
</dbReference>
<keyword evidence="4" id="KW-1185">Reference proteome</keyword>
<reference evidence="3 4" key="1">
    <citation type="submission" date="2020-02" db="EMBL/GenBank/DDBJ databases">
        <title>Genome sequences of Thiorhodococcus mannitoliphagus and Thiorhodococcus minor, purple sulfur photosynthetic bacteria in the gammaproteobacterial family, Chromatiaceae.</title>
        <authorList>
            <person name="Aviles F.A."/>
            <person name="Meyer T.E."/>
            <person name="Kyndt J.A."/>
        </authorList>
    </citation>
    <scope>NUCLEOTIDE SEQUENCE [LARGE SCALE GENOMIC DNA]</scope>
    <source>
        <strain evidence="3 4">DSM 11518</strain>
    </source>
</reference>
<evidence type="ECO:0000313" key="4">
    <source>
        <dbReference type="Proteomes" id="UP000483379"/>
    </source>
</evidence>